<protein>
    <submittedName>
        <fullName evidence="9">Thioredoxin-related transmembrane protein 2 homolog</fullName>
    </submittedName>
</protein>
<dbReference type="GeneID" id="117642035"/>
<dbReference type="AlphaFoldDB" id="A0A6P8Y7V7"/>
<keyword evidence="2 6" id="KW-0812">Transmembrane</keyword>
<dbReference type="GO" id="GO:0015036">
    <property type="term" value="F:disulfide oxidoreductase activity"/>
    <property type="evidence" value="ECO:0007669"/>
    <property type="project" value="TreeGrafter"/>
</dbReference>
<dbReference type="InParanoid" id="A0A6P8Y7V7"/>
<evidence type="ECO:0000259" key="7">
    <source>
        <dbReference type="Pfam" id="PF00085"/>
    </source>
</evidence>
<dbReference type="InterPro" id="IPR037463">
    <property type="entry name" value="TMX2_thioredoxin_dom"/>
</dbReference>
<dbReference type="KEGG" id="tpal:117642035"/>
<dbReference type="InterPro" id="IPR013766">
    <property type="entry name" value="Thioredoxin_domain"/>
</dbReference>
<dbReference type="Gene3D" id="3.40.30.10">
    <property type="entry name" value="Glutaredoxin"/>
    <property type="match status" value="1"/>
</dbReference>
<comment type="subcellular location">
    <subcellularLocation>
        <location evidence="1">Membrane</location>
        <topology evidence="1">Single-pass type I membrane protein</topology>
    </subcellularLocation>
</comment>
<accession>A0A6P8Y7V7</accession>
<sequence length="273" mass="31362">MSFKKDLHLLLRPYYWVNILLSLSYVTAKKLPFFCTLVFPAAECELDSRESEILFFLMIVVMLRTRKAGSVTMINYLSASFIYAKVANVILWFYADIRLGIGYSVVFVLCSLILPEPTYSGPESITYFRTVAGLEEELESDKRVTWIIAFYTAWNPACVNFAPVFAQISHEYHLDNLKFGKIDIGRYPDAASKYRIHDGATSQQLPTVILFTEGKESLRRPTFDNSNKLVRFFFTEDNIKLAFDLNNLYQQCKANPLKKKLEAKKGTGHHKTD</sequence>
<evidence type="ECO:0000256" key="3">
    <source>
        <dbReference type="ARBA" id="ARBA00022729"/>
    </source>
</evidence>
<keyword evidence="4 6" id="KW-1133">Transmembrane helix</keyword>
<dbReference type="GO" id="GO:0016020">
    <property type="term" value="C:membrane"/>
    <property type="evidence" value="ECO:0007669"/>
    <property type="project" value="UniProtKB-SubCell"/>
</dbReference>
<dbReference type="CDD" id="cd02962">
    <property type="entry name" value="TMX2"/>
    <property type="match status" value="1"/>
</dbReference>
<organism evidence="9">
    <name type="scientific">Thrips palmi</name>
    <name type="common">Melon thrips</name>
    <dbReference type="NCBI Taxonomy" id="161013"/>
    <lineage>
        <taxon>Eukaryota</taxon>
        <taxon>Metazoa</taxon>
        <taxon>Ecdysozoa</taxon>
        <taxon>Arthropoda</taxon>
        <taxon>Hexapoda</taxon>
        <taxon>Insecta</taxon>
        <taxon>Pterygota</taxon>
        <taxon>Neoptera</taxon>
        <taxon>Paraneoptera</taxon>
        <taxon>Thysanoptera</taxon>
        <taxon>Terebrantia</taxon>
        <taxon>Thripoidea</taxon>
        <taxon>Thripidae</taxon>
        <taxon>Thrips</taxon>
    </lineage>
</organism>
<dbReference type="InterPro" id="IPR039101">
    <property type="entry name" value="TMX2"/>
</dbReference>
<evidence type="ECO:0000256" key="4">
    <source>
        <dbReference type="ARBA" id="ARBA00022989"/>
    </source>
</evidence>
<reference evidence="9" key="1">
    <citation type="submission" date="2025-08" db="UniProtKB">
        <authorList>
            <consortium name="RefSeq"/>
        </authorList>
    </citation>
    <scope>IDENTIFICATION</scope>
    <source>
        <tissue evidence="9">Total insect</tissue>
    </source>
</reference>
<dbReference type="RefSeq" id="XP_034235708.1">
    <property type="nucleotide sequence ID" value="XM_034379817.1"/>
</dbReference>
<evidence type="ECO:0000256" key="5">
    <source>
        <dbReference type="ARBA" id="ARBA00023136"/>
    </source>
</evidence>
<evidence type="ECO:0000256" key="2">
    <source>
        <dbReference type="ARBA" id="ARBA00022692"/>
    </source>
</evidence>
<dbReference type="InterPro" id="IPR036249">
    <property type="entry name" value="Thioredoxin-like_sf"/>
</dbReference>
<dbReference type="SUPFAM" id="SSF52833">
    <property type="entry name" value="Thioredoxin-like"/>
    <property type="match status" value="1"/>
</dbReference>
<name>A0A6P8Y7V7_THRPL</name>
<keyword evidence="8" id="KW-1185">Reference proteome</keyword>
<keyword evidence="3" id="KW-0732">Signal</keyword>
<dbReference type="Pfam" id="PF00085">
    <property type="entry name" value="Thioredoxin"/>
    <property type="match status" value="1"/>
</dbReference>
<proteinExistence type="predicted"/>
<evidence type="ECO:0000256" key="1">
    <source>
        <dbReference type="ARBA" id="ARBA00004479"/>
    </source>
</evidence>
<feature type="domain" description="Thioredoxin" evidence="7">
    <location>
        <begin position="136"/>
        <end position="218"/>
    </location>
</feature>
<feature type="transmembrane region" description="Helical" evidence="6">
    <location>
        <begin position="74"/>
        <end position="95"/>
    </location>
</feature>
<dbReference type="OrthoDB" id="20229at2759"/>
<dbReference type="FunCoup" id="A0A6P8Y7V7">
    <property type="interactions" value="764"/>
</dbReference>
<dbReference type="Proteomes" id="UP000515158">
    <property type="component" value="Unplaced"/>
</dbReference>
<dbReference type="PANTHER" id="PTHR15853">
    <property type="entry name" value="THIOREDOXIN-RELATED"/>
    <property type="match status" value="1"/>
</dbReference>
<evidence type="ECO:0000313" key="8">
    <source>
        <dbReference type="Proteomes" id="UP000515158"/>
    </source>
</evidence>
<dbReference type="PANTHER" id="PTHR15853:SF0">
    <property type="entry name" value="THIOREDOXIN-RELATED TRANSMEMBRANE PROTEIN 2"/>
    <property type="match status" value="1"/>
</dbReference>
<keyword evidence="5 6" id="KW-0472">Membrane</keyword>
<evidence type="ECO:0000256" key="6">
    <source>
        <dbReference type="SAM" id="Phobius"/>
    </source>
</evidence>
<evidence type="ECO:0000313" key="9">
    <source>
        <dbReference type="RefSeq" id="XP_034235708.1"/>
    </source>
</evidence>
<gene>
    <name evidence="9" type="primary">LOC117642035</name>
</gene>